<dbReference type="Pfam" id="PF12624">
    <property type="entry name" value="VPS13_N"/>
    <property type="match status" value="1"/>
</dbReference>
<dbReference type="Proteomes" id="UP001372834">
    <property type="component" value="Unassembled WGS sequence"/>
</dbReference>
<comment type="caution">
    <text evidence="4">The sequence shown here is derived from an EMBL/GenBank/DDBJ whole genome shotgun (WGS) entry which is preliminary data.</text>
</comment>
<dbReference type="PANTHER" id="PTHR16166">
    <property type="entry name" value="VACUOLAR PROTEIN SORTING-ASSOCIATED PROTEIN VPS13"/>
    <property type="match status" value="1"/>
</dbReference>
<evidence type="ECO:0000256" key="2">
    <source>
        <dbReference type="ARBA" id="ARBA00022448"/>
    </source>
</evidence>
<sequence>MVFEAVVVELLNRFLNQYVENLDTSQLKIGIWGGDVVLNDLKIKTTLFDDLNLPARVKWGKLGKLAMKIPWKNLYGSQVVVDIEELLIVLIPSNEFKYDAVKEEKWSNEKKQARLRAVEEARKREQDIEPIKQSGGFVEKLVTQIIKNIQIVIRNIHIRYEDKTTNPKSAFSVGVTMSNLSATTTTKESSQLPESSSNGCDNSNFICKAWNPK</sequence>
<evidence type="ECO:0000256" key="1">
    <source>
        <dbReference type="ARBA" id="ARBA00006545"/>
    </source>
</evidence>
<dbReference type="InterPro" id="IPR026847">
    <property type="entry name" value="VPS13"/>
</dbReference>
<comment type="similarity">
    <text evidence="1">Belongs to the VPS13 family.</text>
</comment>
<organism evidence="4 5">
    <name type="scientific">Polyplax serrata</name>
    <name type="common">Common mouse louse</name>
    <dbReference type="NCBI Taxonomy" id="468196"/>
    <lineage>
        <taxon>Eukaryota</taxon>
        <taxon>Metazoa</taxon>
        <taxon>Ecdysozoa</taxon>
        <taxon>Arthropoda</taxon>
        <taxon>Hexapoda</taxon>
        <taxon>Insecta</taxon>
        <taxon>Pterygota</taxon>
        <taxon>Neoptera</taxon>
        <taxon>Paraneoptera</taxon>
        <taxon>Psocodea</taxon>
        <taxon>Troctomorpha</taxon>
        <taxon>Phthiraptera</taxon>
        <taxon>Anoplura</taxon>
        <taxon>Polyplacidae</taxon>
        <taxon>Polyplax</taxon>
    </lineage>
</organism>
<dbReference type="PANTHER" id="PTHR16166:SF93">
    <property type="entry name" value="INTERMEMBRANE LIPID TRANSFER PROTEIN VPS13"/>
    <property type="match status" value="1"/>
</dbReference>
<reference evidence="4 5" key="1">
    <citation type="submission" date="2023-10" db="EMBL/GenBank/DDBJ databases">
        <title>Genomes of two closely related lineages of the louse Polyplax serrata with different host specificities.</title>
        <authorList>
            <person name="Martinu J."/>
            <person name="Tarabai H."/>
            <person name="Stefka J."/>
            <person name="Hypsa V."/>
        </authorList>
    </citation>
    <scope>NUCLEOTIDE SEQUENCE [LARGE SCALE GENOMIC DNA]</scope>
    <source>
        <strain evidence="4">HR10_N</strain>
    </source>
</reference>
<dbReference type="InterPro" id="IPR026854">
    <property type="entry name" value="VPS13_N"/>
</dbReference>
<accession>A0AAN8SEX6</accession>
<keyword evidence="2" id="KW-0813">Transport</keyword>
<evidence type="ECO:0000313" key="5">
    <source>
        <dbReference type="Proteomes" id="UP001372834"/>
    </source>
</evidence>
<proteinExistence type="inferred from homology"/>
<evidence type="ECO:0000259" key="3">
    <source>
        <dbReference type="Pfam" id="PF12624"/>
    </source>
</evidence>
<dbReference type="GO" id="GO:0006623">
    <property type="term" value="P:protein targeting to vacuole"/>
    <property type="evidence" value="ECO:0007669"/>
    <property type="project" value="TreeGrafter"/>
</dbReference>
<protein>
    <recommendedName>
        <fullName evidence="3">Chorein N-terminal domain-containing protein</fullName>
    </recommendedName>
</protein>
<gene>
    <name evidence="4" type="ORF">RUM43_000070</name>
</gene>
<dbReference type="AlphaFoldDB" id="A0AAN8SEX6"/>
<dbReference type="EMBL" id="JAWJWE010000001">
    <property type="protein sequence ID" value="KAK6643807.1"/>
    <property type="molecule type" value="Genomic_DNA"/>
</dbReference>
<feature type="domain" description="Chorein N-terminal" evidence="3">
    <location>
        <begin position="2"/>
        <end position="185"/>
    </location>
</feature>
<evidence type="ECO:0000313" key="4">
    <source>
        <dbReference type="EMBL" id="KAK6643807.1"/>
    </source>
</evidence>
<dbReference type="GO" id="GO:0045053">
    <property type="term" value="P:protein retention in Golgi apparatus"/>
    <property type="evidence" value="ECO:0007669"/>
    <property type="project" value="TreeGrafter"/>
</dbReference>
<name>A0AAN8SEX6_POLSC</name>